<keyword evidence="3" id="KW-1185">Reference proteome</keyword>
<dbReference type="InParanoid" id="A0A409VH93"/>
<dbReference type="STRING" id="231916.A0A409VH93"/>
<dbReference type="Proteomes" id="UP000284706">
    <property type="component" value="Unassembled WGS sequence"/>
</dbReference>
<dbReference type="EMBL" id="NHYE01005649">
    <property type="protein sequence ID" value="PPQ65629.1"/>
    <property type="molecule type" value="Genomic_DNA"/>
</dbReference>
<dbReference type="InterPro" id="IPR012348">
    <property type="entry name" value="RNR-like"/>
</dbReference>
<evidence type="ECO:0000313" key="3">
    <source>
        <dbReference type="Proteomes" id="UP000284706"/>
    </source>
</evidence>
<feature type="compositionally biased region" description="Basic and acidic residues" evidence="1">
    <location>
        <begin position="342"/>
        <end position="353"/>
    </location>
</feature>
<dbReference type="InterPro" id="IPR009078">
    <property type="entry name" value="Ferritin-like_SF"/>
</dbReference>
<dbReference type="AlphaFoldDB" id="A0A409VH93"/>
<feature type="compositionally biased region" description="Polar residues" evidence="1">
    <location>
        <begin position="325"/>
        <end position="341"/>
    </location>
</feature>
<dbReference type="Gene3D" id="1.10.620.20">
    <property type="entry name" value="Ribonucleotide Reductase, subunit A"/>
    <property type="match status" value="1"/>
</dbReference>
<dbReference type="PANTHER" id="PTHR23409">
    <property type="entry name" value="RIBONUCLEOSIDE-DIPHOSPHATE REDUCTASE SMALL CHAIN"/>
    <property type="match status" value="1"/>
</dbReference>
<dbReference type="PANTHER" id="PTHR23409:SF18">
    <property type="entry name" value="RIBONUCLEOSIDE-DIPHOSPHATE REDUCTASE SUBUNIT M2"/>
    <property type="match status" value="1"/>
</dbReference>
<feature type="region of interest" description="Disordered" evidence="1">
    <location>
        <begin position="317"/>
        <end position="363"/>
    </location>
</feature>
<dbReference type="SUPFAM" id="SSF47240">
    <property type="entry name" value="Ferritin-like"/>
    <property type="match status" value="1"/>
</dbReference>
<dbReference type="Pfam" id="PF00268">
    <property type="entry name" value="Ribonuc_red_sm"/>
    <property type="match status" value="1"/>
</dbReference>
<dbReference type="InterPro" id="IPR000358">
    <property type="entry name" value="RNR_small_fam"/>
</dbReference>
<evidence type="ECO:0000313" key="2">
    <source>
        <dbReference type="EMBL" id="PPQ65629.1"/>
    </source>
</evidence>
<dbReference type="GO" id="GO:0009263">
    <property type="term" value="P:deoxyribonucleotide biosynthetic process"/>
    <property type="evidence" value="ECO:0007669"/>
    <property type="project" value="InterPro"/>
</dbReference>
<organism evidence="2 3">
    <name type="scientific">Gymnopilus dilepis</name>
    <dbReference type="NCBI Taxonomy" id="231916"/>
    <lineage>
        <taxon>Eukaryota</taxon>
        <taxon>Fungi</taxon>
        <taxon>Dikarya</taxon>
        <taxon>Basidiomycota</taxon>
        <taxon>Agaricomycotina</taxon>
        <taxon>Agaricomycetes</taxon>
        <taxon>Agaricomycetidae</taxon>
        <taxon>Agaricales</taxon>
        <taxon>Agaricineae</taxon>
        <taxon>Hymenogastraceae</taxon>
        <taxon>Gymnopilus</taxon>
    </lineage>
</organism>
<dbReference type="GO" id="GO:0016491">
    <property type="term" value="F:oxidoreductase activity"/>
    <property type="evidence" value="ECO:0007669"/>
    <property type="project" value="InterPro"/>
</dbReference>
<sequence>MSTESLVEPLLRVDAKRYALFPIQYHSIWRYHKTQLTWTKWSIDTEEDRKIWRTVVPLAKKQALIFYLDLLIYGQKRMFEDLLHAIRRRVTAPEVRCALEYQAVRDNVHVEALYQLRKVFVNESDSDLVKHNETVLEVLLAEKFGWTFNRSHESTTFTDCLITMGVAKRVFSASLYSVVVWIADVNEFVLPGLVKTIRLIQDDVMDQVEFAALLLMHLQRQPSRDQVLSTVYEARDIEIRFANNVISYDEIDPNAYWVTKDHMCRYIVYLSLTFVDCLGYGTRSPLTEYPFPWMDHVEGGATAFYLKEAMEDAYVDHEDVEKKNSSSNTEGQATGNSQSRDCSSHDTLDRTDEYIDGGHAMEL</sequence>
<name>A0A409VH93_9AGAR</name>
<reference evidence="2 3" key="1">
    <citation type="journal article" date="2018" name="Evol. Lett.">
        <title>Horizontal gene cluster transfer increased hallucinogenic mushroom diversity.</title>
        <authorList>
            <person name="Reynolds H.T."/>
            <person name="Vijayakumar V."/>
            <person name="Gluck-Thaler E."/>
            <person name="Korotkin H.B."/>
            <person name="Matheny P.B."/>
            <person name="Slot J.C."/>
        </authorList>
    </citation>
    <scope>NUCLEOTIDE SEQUENCE [LARGE SCALE GENOMIC DNA]</scope>
    <source>
        <strain evidence="2 3">SRW20</strain>
    </source>
</reference>
<accession>A0A409VH93</accession>
<proteinExistence type="predicted"/>
<comment type="caution">
    <text evidence="2">The sequence shown here is derived from an EMBL/GenBank/DDBJ whole genome shotgun (WGS) entry which is preliminary data.</text>
</comment>
<protein>
    <submittedName>
        <fullName evidence="2">Uncharacterized protein</fullName>
    </submittedName>
</protein>
<evidence type="ECO:0000256" key="1">
    <source>
        <dbReference type="SAM" id="MobiDB-lite"/>
    </source>
</evidence>
<gene>
    <name evidence="2" type="ORF">CVT26_000571</name>
</gene>